<keyword evidence="6" id="KW-0812">Transmembrane</keyword>
<dbReference type="Proteomes" id="UP001295444">
    <property type="component" value="Chromosome 06"/>
</dbReference>
<dbReference type="InterPro" id="IPR036179">
    <property type="entry name" value="Ig-like_dom_sf"/>
</dbReference>
<dbReference type="EMBL" id="OW240917">
    <property type="protein sequence ID" value="CAH2299153.1"/>
    <property type="molecule type" value="Genomic_DNA"/>
</dbReference>
<dbReference type="SUPFAM" id="SSF48726">
    <property type="entry name" value="Immunoglobulin"/>
    <property type="match status" value="1"/>
</dbReference>
<evidence type="ECO:0000313" key="10">
    <source>
        <dbReference type="Proteomes" id="UP001295444"/>
    </source>
</evidence>
<comment type="subcellular location">
    <subcellularLocation>
        <location evidence="1">Membrane</location>
    </subcellularLocation>
</comment>
<organism evidence="9 10">
    <name type="scientific">Pelobates cultripes</name>
    <name type="common">Western spadefoot toad</name>
    <dbReference type="NCBI Taxonomy" id="61616"/>
    <lineage>
        <taxon>Eukaryota</taxon>
        <taxon>Metazoa</taxon>
        <taxon>Chordata</taxon>
        <taxon>Craniata</taxon>
        <taxon>Vertebrata</taxon>
        <taxon>Euteleostomi</taxon>
        <taxon>Amphibia</taxon>
        <taxon>Batrachia</taxon>
        <taxon>Anura</taxon>
        <taxon>Pelobatoidea</taxon>
        <taxon>Pelobatidae</taxon>
        <taxon>Pelobates</taxon>
    </lineage>
</organism>
<dbReference type="PANTHER" id="PTHR12080:SF48">
    <property type="entry name" value="IMMUNOGLOBULIN SUBTYPE DOMAIN-CONTAINING PROTEIN"/>
    <property type="match status" value="1"/>
</dbReference>
<proteinExistence type="predicted"/>
<keyword evidence="2 7" id="KW-0732">Signal</keyword>
<evidence type="ECO:0000259" key="8">
    <source>
        <dbReference type="PROSITE" id="PS50835"/>
    </source>
</evidence>
<evidence type="ECO:0000256" key="5">
    <source>
        <dbReference type="SAM" id="MobiDB-lite"/>
    </source>
</evidence>
<evidence type="ECO:0000256" key="3">
    <source>
        <dbReference type="ARBA" id="ARBA00023136"/>
    </source>
</evidence>
<protein>
    <submittedName>
        <fullName evidence="9">Biliary glyco</fullName>
    </submittedName>
</protein>
<evidence type="ECO:0000256" key="6">
    <source>
        <dbReference type="SAM" id="Phobius"/>
    </source>
</evidence>
<name>A0AAD1SEE3_PELCU</name>
<dbReference type="PROSITE" id="PS50835">
    <property type="entry name" value="IG_LIKE"/>
    <property type="match status" value="1"/>
</dbReference>
<feature type="signal peptide" evidence="7">
    <location>
        <begin position="1"/>
        <end position="20"/>
    </location>
</feature>
<feature type="region of interest" description="Disordered" evidence="5">
    <location>
        <begin position="336"/>
        <end position="370"/>
    </location>
</feature>
<keyword evidence="6" id="KW-1133">Transmembrane helix</keyword>
<evidence type="ECO:0000256" key="7">
    <source>
        <dbReference type="SAM" id="SignalP"/>
    </source>
</evidence>
<feature type="chain" id="PRO_5041985121" evidence="7">
    <location>
        <begin position="21"/>
        <end position="370"/>
    </location>
</feature>
<keyword evidence="3 6" id="KW-0472">Membrane</keyword>
<evidence type="ECO:0000256" key="4">
    <source>
        <dbReference type="ARBA" id="ARBA00023180"/>
    </source>
</evidence>
<accession>A0AAD1SEE3</accession>
<feature type="domain" description="Ig-like" evidence="8">
    <location>
        <begin position="115"/>
        <end position="200"/>
    </location>
</feature>
<evidence type="ECO:0000256" key="2">
    <source>
        <dbReference type="ARBA" id="ARBA00022729"/>
    </source>
</evidence>
<dbReference type="Gene3D" id="2.60.40.10">
    <property type="entry name" value="Immunoglobulins"/>
    <property type="match status" value="1"/>
</dbReference>
<dbReference type="GO" id="GO:0016020">
    <property type="term" value="C:membrane"/>
    <property type="evidence" value="ECO:0007669"/>
    <property type="project" value="UniProtKB-SubCell"/>
</dbReference>
<reference evidence="9" key="1">
    <citation type="submission" date="2022-03" db="EMBL/GenBank/DDBJ databases">
        <authorList>
            <person name="Alioto T."/>
            <person name="Alioto T."/>
            <person name="Gomez Garrido J."/>
        </authorList>
    </citation>
    <scope>NUCLEOTIDE SEQUENCE</scope>
</reference>
<dbReference type="InterPro" id="IPR013783">
    <property type="entry name" value="Ig-like_fold"/>
</dbReference>
<dbReference type="PANTHER" id="PTHR12080">
    <property type="entry name" value="SIGNALING LYMPHOCYTIC ACTIVATION MOLECULE"/>
    <property type="match status" value="1"/>
</dbReference>
<sequence>MAVPVSLLVLFLLSGPGTEGKERYEIYRETGSSVQIPGMKIRDNDYHELKKSDGKTEFVAIYHGSPQLHQVYENRGLLKSGFFLLNKLMKEDSAVYSYYVNNKIQAETRLIVLDPVEKPVLQKTEEVVNDTCWIVLQCMGSGEHLNVTFWKSGLQIENVNLSVNSTSLYLNGSDPQTSGRYSCQLSNPISHRMSDEVHVTDIGQCRIPGSKLVHLLMILLGILGLSVFLLWRFCVYLKSRKKPMKNFLNNLIHEHYLSNDVEVSSAESPFLPIESPPELSNTGDSVVNNGGAHEVIPLDDLGEIGQRSAGDTMVNDRGPHVVIPLDDLGEIGQRSAGDTMVNDRGPHDVIPLDDLGEIGQRSAGDPVANG</sequence>
<evidence type="ECO:0000256" key="1">
    <source>
        <dbReference type="ARBA" id="ARBA00004370"/>
    </source>
</evidence>
<gene>
    <name evidence="9" type="ORF">PECUL_23A044387</name>
</gene>
<dbReference type="InterPro" id="IPR007110">
    <property type="entry name" value="Ig-like_dom"/>
</dbReference>
<keyword evidence="10" id="KW-1185">Reference proteome</keyword>
<dbReference type="InterPro" id="IPR015631">
    <property type="entry name" value="CD2/SLAM_rcpt"/>
</dbReference>
<dbReference type="AlphaFoldDB" id="A0AAD1SEE3"/>
<evidence type="ECO:0000313" key="9">
    <source>
        <dbReference type="EMBL" id="CAH2299153.1"/>
    </source>
</evidence>
<feature type="transmembrane region" description="Helical" evidence="6">
    <location>
        <begin position="212"/>
        <end position="235"/>
    </location>
</feature>
<keyword evidence="4" id="KW-0325">Glycoprotein</keyword>